<evidence type="ECO:0000313" key="14">
    <source>
        <dbReference type="Proteomes" id="UP000037136"/>
    </source>
</evidence>
<accession>A0A2A9PME2</accession>
<evidence type="ECO:0000256" key="6">
    <source>
        <dbReference type="ARBA" id="ARBA00022741"/>
    </source>
</evidence>
<evidence type="ECO:0000256" key="5">
    <source>
        <dbReference type="ARBA" id="ARBA00022705"/>
    </source>
</evidence>
<dbReference type="Pfam" id="PF25361">
    <property type="entry name" value="AAA_lid_RFC1"/>
    <property type="match status" value="1"/>
</dbReference>
<dbReference type="InterPro" id="IPR003593">
    <property type="entry name" value="AAA+_ATPase"/>
</dbReference>
<dbReference type="GO" id="GO:0016887">
    <property type="term" value="F:ATP hydrolysis activity"/>
    <property type="evidence" value="ECO:0007669"/>
    <property type="project" value="InterPro"/>
</dbReference>
<evidence type="ECO:0000256" key="8">
    <source>
        <dbReference type="ARBA" id="ARBA00023125"/>
    </source>
</evidence>
<evidence type="ECO:0000256" key="1">
    <source>
        <dbReference type="ARBA" id="ARBA00004123"/>
    </source>
</evidence>
<dbReference type="AlphaFoldDB" id="A0A2A9PME2"/>
<dbReference type="PROSITE" id="PS50172">
    <property type="entry name" value="BRCT"/>
    <property type="match status" value="1"/>
</dbReference>
<evidence type="ECO:0000256" key="3">
    <source>
        <dbReference type="ARBA" id="ARBA00020401"/>
    </source>
</evidence>
<dbReference type="GO" id="GO:0005663">
    <property type="term" value="C:DNA replication factor C complex"/>
    <property type="evidence" value="ECO:0007669"/>
    <property type="project" value="InterPro"/>
</dbReference>
<dbReference type="InterPro" id="IPR001357">
    <property type="entry name" value="BRCT_dom"/>
</dbReference>
<dbReference type="GO" id="GO:0005634">
    <property type="term" value="C:nucleus"/>
    <property type="evidence" value="ECO:0007669"/>
    <property type="project" value="UniProtKB-SubCell"/>
</dbReference>
<feature type="compositionally biased region" description="Basic residues" evidence="11">
    <location>
        <begin position="1001"/>
        <end position="1010"/>
    </location>
</feature>
<sequence length="1010" mass="111033">MPDIRSFFAPGRTSGRAPVKSEEPPKSKRSRGRKVVEDSEDDEERVEQPKPASKAASRQKRDLEPKGQAISTEEYFASTKASGKSKPTTPKKAGAKPQMTDEAPVRSSPRNKKSTSTPVAAAPDVASHKKKAKQHKGPDDDDDAFADDADEDLEEIVTVKPKERNKRKSMECADEESEDERPKPKRATTRGRPALSKSTAASSKKRKSPAPESDDDEEDYPRKKKAAPKPRAKKADEPEDPAIQDILDSVATVRPPTPPPKDPDAKYDWRRAAAGGGNASIQPQLAAELPQGQDFCLSGLSFVFTGVLQTIAREEAQELVKRYGGKVTGQPSSKTSFVVLGEDAGPSKLAKIRSNGIKTIDENGLFDLIRKLPAHGGSGKGAQKAQEKKKAEDDKVKRQIAELEAEEKANKAEEAKAARKAAASRGVPPQPVRTPALLLTSKYAPTQMSHICGNKAQVDKIQSWLRNWPKAKKYDFQRRGADGLMGERAIIISGPPGIGKTTAAHLAAKLAGYDVLESNASDTRSKRLVEAGVSVVMSNTSLLGYFAGDGKAVNGSKKKLVLIMDEVDGMSAGDRGGVGALAKFCKKTEVPLILICNERRLPKMKPFDHAAYDIKFNRPTIEQVRSRVMTICHREGLKLPPPVVDALIEGSNKDIRQIINMIATAKLDQTSMSFDQGKAMTKAWEKHVVLKPWDICQKMLAGGLFLPTSKATLNDKIELYFNDHEFSFLMIQENYLRTKPMALSGKGYTPPELKLKALELFDRAAESISDGDLVDRMIHGSQQHWSLMPTHAVFSTVRPASLIAGQLLGSNFTSWLGNYSKTGKLGRYVREIHSHMRLKSSGDHNEIRQQYMPLLWNRLVHRLQTEGTDAVRDIMELMDSYFLTREDFDAIKELGVDFMAEENVNIESKTKAAFTRAYNSMSHPIPFMKASNVVAPKVQTKEAPDLEEAIEEEDDAEVVEAADPEEDEVDLAKDKLIKQPKAKKGGKKAGKAAVDDEKPQGRGKAKKAKK</sequence>
<comment type="caution">
    <text evidence="13">The sequence shown here is derived from an EMBL/GenBank/DDBJ whole genome shotgun (WGS) entry which is preliminary data.</text>
</comment>
<dbReference type="GO" id="GO:0003677">
    <property type="term" value="F:DNA binding"/>
    <property type="evidence" value="ECO:0007669"/>
    <property type="project" value="UniProtKB-KW"/>
</dbReference>
<dbReference type="SMART" id="SM00292">
    <property type="entry name" value="BRCT"/>
    <property type="match status" value="1"/>
</dbReference>
<dbReference type="InterPro" id="IPR012178">
    <property type="entry name" value="RFC1"/>
</dbReference>
<dbReference type="Gene3D" id="1.20.272.10">
    <property type="match status" value="1"/>
</dbReference>
<feature type="domain" description="BRCT" evidence="12">
    <location>
        <begin position="297"/>
        <end position="371"/>
    </location>
</feature>
<organism evidence="13 14">
    <name type="scientific">Ophiocordyceps unilateralis</name>
    <name type="common">Zombie-ant fungus</name>
    <name type="synonym">Torrubia unilateralis</name>
    <dbReference type="NCBI Taxonomy" id="268505"/>
    <lineage>
        <taxon>Eukaryota</taxon>
        <taxon>Fungi</taxon>
        <taxon>Dikarya</taxon>
        <taxon>Ascomycota</taxon>
        <taxon>Pezizomycotina</taxon>
        <taxon>Sordariomycetes</taxon>
        <taxon>Hypocreomycetidae</taxon>
        <taxon>Hypocreales</taxon>
        <taxon>Ophiocordycipitaceae</taxon>
        <taxon>Ophiocordyceps</taxon>
    </lineage>
</organism>
<feature type="compositionally biased region" description="Acidic residues" evidence="11">
    <location>
        <begin position="947"/>
        <end position="969"/>
    </location>
</feature>
<dbReference type="SUPFAM" id="SSF48019">
    <property type="entry name" value="post-AAA+ oligomerization domain-like"/>
    <property type="match status" value="1"/>
</dbReference>
<proteinExistence type="inferred from homology"/>
<dbReference type="Pfam" id="PF00004">
    <property type="entry name" value="AAA"/>
    <property type="match status" value="1"/>
</dbReference>
<evidence type="ECO:0000256" key="7">
    <source>
        <dbReference type="ARBA" id="ARBA00022840"/>
    </source>
</evidence>
<dbReference type="PANTHER" id="PTHR23389">
    <property type="entry name" value="CHROMOSOME TRANSMISSION FIDELITY FACTOR 18"/>
    <property type="match status" value="1"/>
</dbReference>
<dbReference type="EMBL" id="LAZP02000043">
    <property type="protein sequence ID" value="PFH62063.1"/>
    <property type="molecule type" value="Genomic_DNA"/>
</dbReference>
<dbReference type="InterPro" id="IPR003959">
    <property type="entry name" value="ATPase_AAA_core"/>
</dbReference>
<reference evidence="13 14" key="2">
    <citation type="journal article" date="2017" name="Sci. Rep.">
        <title>Ant-infecting Ophiocordyceps genomes reveal a high diversity of potential behavioral manipulation genes and a possible major role for enterotoxins.</title>
        <authorList>
            <person name="de Bekker C."/>
            <person name="Ohm R.A."/>
            <person name="Evans H.C."/>
            <person name="Brachmann A."/>
            <person name="Hughes D.P."/>
        </authorList>
    </citation>
    <scope>NUCLEOTIDE SEQUENCE [LARGE SCALE GENOMIC DNA]</scope>
    <source>
        <strain evidence="13 14">SC16a</strain>
    </source>
</reference>
<dbReference type="STRING" id="268505.A0A2A9PME2"/>
<keyword evidence="7 10" id="KW-0067">ATP-binding</keyword>
<evidence type="ECO:0000313" key="13">
    <source>
        <dbReference type="EMBL" id="PFH62063.1"/>
    </source>
</evidence>
<dbReference type="OrthoDB" id="446168at2759"/>
<dbReference type="CDD" id="cd17752">
    <property type="entry name" value="BRCT_RFC1"/>
    <property type="match status" value="1"/>
</dbReference>
<dbReference type="Pfam" id="PF08519">
    <property type="entry name" value="RFC1"/>
    <property type="match status" value="1"/>
</dbReference>
<keyword evidence="5 10" id="KW-0235">DNA replication</keyword>
<dbReference type="Gene3D" id="3.40.50.10190">
    <property type="entry name" value="BRCT domain"/>
    <property type="match status" value="1"/>
</dbReference>
<dbReference type="InterPro" id="IPR036420">
    <property type="entry name" value="BRCT_dom_sf"/>
</dbReference>
<dbReference type="FunFam" id="3.40.50.300:FF:000395">
    <property type="entry name" value="Replication factor C subunit 1"/>
    <property type="match status" value="1"/>
</dbReference>
<dbReference type="SMART" id="SM00382">
    <property type="entry name" value="AAA"/>
    <property type="match status" value="1"/>
</dbReference>
<dbReference type="GO" id="GO:0005524">
    <property type="term" value="F:ATP binding"/>
    <property type="evidence" value="ECO:0007669"/>
    <property type="project" value="UniProtKB-UniRule"/>
</dbReference>
<keyword evidence="14" id="KW-1185">Reference proteome</keyword>
<feature type="compositionally biased region" description="Low complexity" evidence="11">
    <location>
        <begin position="193"/>
        <end position="202"/>
    </location>
</feature>
<feature type="region of interest" description="Disordered" evidence="11">
    <location>
        <begin position="1"/>
        <end position="275"/>
    </location>
</feature>
<keyword evidence="6 10" id="KW-0547">Nucleotide-binding</keyword>
<evidence type="ECO:0000256" key="10">
    <source>
        <dbReference type="PIRNR" id="PIRNR036578"/>
    </source>
</evidence>
<dbReference type="Proteomes" id="UP000037136">
    <property type="component" value="Unassembled WGS sequence"/>
</dbReference>
<gene>
    <name evidence="13" type="ORF">XA68_15271</name>
</gene>
<dbReference type="CDD" id="cd00009">
    <property type="entry name" value="AAA"/>
    <property type="match status" value="1"/>
</dbReference>
<comment type="similarity">
    <text evidence="2 10">Belongs to the activator 1 large subunit family.</text>
</comment>
<feature type="compositionally biased region" description="Acidic residues" evidence="11">
    <location>
        <begin position="139"/>
        <end position="155"/>
    </location>
</feature>
<dbReference type="InterPro" id="IPR027417">
    <property type="entry name" value="P-loop_NTPase"/>
</dbReference>
<keyword evidence="4" id="KW-0597">Phosphoprotein</keyword>
<dbReference type="CDD" id="cd18140">
    <property type="entry name" value="HLD_clamp_RFC"/>
    <property type="match status" value="1"/>
</dbReference>
<dbReference type="FunFam" id="1.20.272.10:FF:000005">
    <property type="entry name" value="Replication factor C subunit 1"/>
    <property type="match status" value="1"/>
</dbReference>
<protein>
    <recommendedName>
        <fullName evidence="3 10">Replication factor C subunit 1</fullName>
    </recommendedName>
</protein>
<evidence type="ECO:0000256" key="9">
    <source>
        <dbReference type="ARBA" id="ARBA00023242"/>
    </source>
</evidence>
<dbReference type="PIRSF" id="PIRSF036578">
    <property type="entry name" value="RFC1"/>
    <property type="match status" value="1"/>
</dbReference>
<dbReference type="GO" id="GO:0006271">
    <property type="term" value="P:DNA strand elongation involved in DNA replication"/>
    <property type="evidence" value="ECO:0007669"/>
    <property type="project" value="UniProtKB-ARBA"/>
</dbReference>
<dbReference type="SUPFAM" id="SSF52540">
    <property type="entry name" value="P-loop containing nucleoside triphosphate hydrolases"/>
    <property type="match status" value="1"/>
</dbReference>
<dbReference type="SUPFAM" id="SSF52113">
    <property type="entry name" value="BRCT domain"/>
    <property type="match status" value="1"/>
</dbReference>
<feature type="compositionally biased region" description="Basic and acidic residues" evidence="11">
    <location>
        <begin position="261"/>
        <end position="271"/>
    </location>
</feature>
<feature type="region of interest" description="Disordered" evidence="11">
    <location>
        <begin position="947"/>
        <end position="1010"/>
    </location>
</feature>
<dbReference type="Gene3D" id="1.10.8.60">
    <property type="match status" value="1"/>
</dbReference>
<feature type="compositionally biased region" description="Low complexity" evidence="11">
    <location>
        <begin position="78"/>
        <end position="97"/>
    </location>
</feature>
<evidence type="ECO:0000256" key="2">
    <source>
        <dbReference type="ARBA" id="ARBA00006116"/>
    </source>
</evidence>
<evidence type="ECO:0000256" key="11">
    <source>
        <dbReference type="SAM" id="MobiDB-lite"/>
    </source>
</evidence>
<comment type="subcellular location">
    <subcellularLocation>
        <location evidence="1 10">Nucleus</location>
    </subcellularLocation>
</comment>
<dbReference type="GO" id="GO:0006281">
    <property type="term" value="P:DNA repair"/>
    <property type="evidence" value="ECO:0007669"/>
    <property type="project" value="InterPro"/>
</dbReference>
<evidence type="ECO:0000256" key="4">
    <source>
        <dbReference type="ARBA" id="ARBA00022553"/>
    </source>
</evidence>
<dbReference type="InterPro" id="IPR008921">
    <property type="entry name" value="DNA_pol3_clamp-load_cplx_C"/>
</dbReference>
<dbReference type="InterPro" id="IPR047854">
    <property type="entry name" value="RFC_lid"/>
</dbReference>
<dbReference type="Gene3D" id="3.40.50.300">
    <property type="entry name" value="P-loop containing nucleotide triphosphate hydrolases"/>
    <property type="match status" value="1"/>
</dbReference>
<dbReference type="PANTHER" id="PTHR23389:SF6">
    <property type="entry name" value="REPLICATION FACTOR C SUBUNIT 1"/>
    <property type="match status" value="1"/>
</dbReference>
<dbReference type="Pfam" id="PF00533">
    <property type="entry name" value="BRCT"/>
    <property type="match status" value="1"/>
</dbReference>
<keyword evidence="9 10" id="KW-0539">Nucleus</keyword>
<feature type="region of interest" description="Disordered" evidence="11">
    <location>
        <begin position="375"/>
        <end position="433"/>
    </location>
</feature>
<feature type="compositionally biased region" description="Basic residues" evidence="11">
    <location>
        <begin position="978"/>
        <end position="990"/>
    </location>
</feature>
<feature type="compositionally biased region" description="Basic and acidic residues" evidence="11">
    <location>
        <begin position="385"/>
        <end position="417"/>
    </location>
</feature>
<dbReference type="FunFam" id="1.10.8.60:FF:000021">
    <property type="entry name" value="Replication factor C subunit 1"/>
    <property type="match status" value="1"/>
</dbReference>
<evidence type="ECO:0000259" key="12">
    <source>
        <dbReference type="PROSITE" id="PS50172"/>
    </source>
</evidence>
<feature type="compositionally biased region" description="Basic residues" evidence="11">
    <location>
        <begin position="222"/>
        <end position="232"/>
    </location>
</feature>
<reference evidence="13 14" key="1">
    <citation type="journal article" date="2015" name="BMC Genomics">
        <title>Gene expression during zombie ant biting behavior reflects the complexity underlying fungal parasitic behavioral manipulation.</title>
        <authorList>
            <person name="de Bekker C."/>
            <person name="Ohm R.A."/>
            <person name="Loreto R.G."/>
            <person name="Sebastian A."/>
            <person name="Albert I."/>
            <person name="Merrow M."/>
            <person name="Brachmann A."/>
            <person name="Hughes D.P."/>
        </authorList>
    </citation>
    <scope>NUCLEOTIDE SEQUENCE [LARGE SCALE GENOMIC DNA]</scope>
    <source>
        <strain evidence="13 14">SC16a</strain>
    </source>
</reference>
<name>A0A2A9PME2_OPHUN</name>
<keyword evidence="8" id="KW-0238">DNA-binding</keyword>
<dbReference type="GO" id="GO:0003689">
    <property type="term" value="F:DNA clamp loader activity"/>
    <property type="evidence" value="ECO:0007669"/>
    <property type="project" value="UniProtKB-UniRule"/>
</dbReference>
<dbReference type="InterPro" id="IPR013725">
    <property type="entry name" value="DNA_replication_fac_RFC1_C"/>
</dbReference>
<dbReference type="FunFam" id="3.40.50.10190:FF:000001">
    <property type="entry name" value="Replication factor C subunit 1"/>
    <property type="match status" value="1"/>
</dbReference>